<reference evidence="2" key="1">
    <citation type="journal article" date="2019" name="Int. J. Syst. Evol. Microbiol.">
        <title>The Global Catalogue of Microorganisms (GCM) 10K type strain sequencing project: providing services to taxonomists for standard genome sequencing and annotation.</title>
        <authorList>
            <consortium name="The Broad Institute Genomics Platform"/>
            <consortium name="The Broad Institute Genome Sequencing Center for Infectious Disease"/>
            <person name="Wu L."/>
            <person name="Ma J."/>
        </authorList>
    </citation>
    <scope>NUCLEOTIDE SEQUENCE [LARGE SCALE GENOMIC DNA]</scope>
    <source>
        <strain evidence="2">KCTC 23701</strain>
    </source>
</reference>
<evidence type="ECO:0000313" key="1">
    <source>
        <dbReference type="EMBL" id="GHD67830.1"/>
    </source>
</evidence>
<sequence length="134" mass="13468">MGLLDQLTGALGGGNQEEGAGGLLGALGPLLEQQGGISGLVEKFQQGGLAEVAQSWISTGQNLPVSAEQIQSVLGSDAVSQIASRLGVDLQQAAGQISEALPQLVDQLTPNGEVPQGGDLLAQGLNLLKGKLFG</sequence>
<proteinExistence type="predicted"/>
<name>A0ABQ3H304_9NEIS</name>
<keyword evidence="2" id="KW-1185">Reference proteome</keyword>
<evidence type="ECO:0000313" key="2">
    <source>
        <dbReference type="Proteomes" id="UP000604737"/>
    </source>
</evidence>
<dbReference type="InterPro" id="IPR045372">
    <property type="entry name" value="YidB"/>
</dbReference>
<dbReference type="EMBL" id="BMYO01000009">
    <property type="protein sequence ID" value="GHD67830.1"/>
    <property type="molecule type" value="Genomic_DNA"/>
</dbReference>
<dbReference type="Pfam" id="PF20159">
    <property type="entry name" value="YidB"/>
    <property type="match status" value="1"/>
</dbReference>
<dbReference type="Proteomes" id="UP000604737">
    <property type="component" value="Unassembled WGS sequence"/>
</dbReference>
<organism evidence="1 2">
    <name type="scientific">Jeongeupia chitinilytica</name>
    <dbReference type="NCBI Taxonomy" id="1041641"/>
    <lineage>
        <taxon>Bacteria</taxon>
        <taxon>Pseudomonadati</taxon>
        <taxon>Pseudomonadota</taxon>
        <taxon>Betaproteobacteria</taxon>
        <taxon>Neisseriales</taxon>
        <taxon>Chitinibacteraceae</taxon>
        <taxon>Jeongeupia</taxon>
    </lineage>
</organism>
<accession>A0ABQ3H304</accession>
<dbReference type="SUPFAM" id="SSF140804">
    <property type="entry name" value="YidB-like"/>
    <property type="match status" value="1"/>
</dbReference>
<dbReference type="Gene3D" id="1.10.10.690">
    <property type="entry name" value="YidB-like"/>
    <property type="match status" value="1"/>
</dbReference>
<gene>
    <name evidence="1" type="ORF">GCM10007350_32090</name>
</gene>
<protein>
    <recommendedName>
        <fullName evidence="3">DUF937 domain-containing protein</fullName>
    </recommendedName>
</protein>
<evidence type="ECO:0008006" key="3">
    <source>
        <dbReference type="Google" id="ProtNLM"/>
    </source>
</evidence>
<dbReference type="RefSeq" id="WP_189461925.1">
    <property type="nucleotide sequence ID" value="NZ_BMYO01000009.1"/>
</dbReference>
<comment type="caution">
    <text evidence="1">The sequence shown here is derived from an EMBL/GenBank/DDBJ whole genome shotgun (WGS) entry which is preliminary data.</text>
</comment>
<dbReference type="InterPro" id="IPR027405">
    <property type="entry name" value="YidB-like"/>
</dbReference>